<sequence>MKTIILGLVFSLTSTSAMAERNFSFDILAGQAEQALVSPVAPAAFNISGDDLSFGLRGGYRFSDHLGAEIAYHDYGGAVQTRVDSALYVIDDESNLTAINLGLVGMFSIGDRLSINARAGIAVWELALRRRDTAFPGQVFRTGTDGEDPYVGIGLAYKISERLSMGVEYAWTDVNHKFIFMSGNSIEGTNDLRNLSFTVGSRF</sequence>
<evidence type="ECO:0000313" key="5">
    <source>
        <dbReference type="Proteomes" id="UP000614811"/>
    </source>
</evidence>
<comment type="caution">
    <text evidence="4">The sequence shown here is derived from an EMBL/GenBank/DDBJ whole genome shotgun (WGS) entry which is preliminary data.</text>
</comment>
<dbReference type="InterPro" id="IPR011250">
    <property type="entry name" value="OMP/PagP_B-barrel"/>
</dbReference>
<organism evidence="4 5">
    <name type="scientific">Arenicella chitinivorans</name>
    <dbReference type="NCBI Taxonomy" id="1329800"/>
    <lineage>
        <taxon>Bacteria</taxon>
        <taxon>Pseudomonadati</taxon>
        <taxon>Pseudomonadota</taxon>
        <taxon>Gammaproteobacteria</taxon>
        <taxon>Arenicellales</taxon>
        <taxon>Arenicellaceae</taxon>
        <taxon>Arenicella</taxon>
    </lineage>
</organism>
<dbReference type="Pfam" id="PF13505">
    <property type="entry name" value="OMP_b-brl"/>
    <property type="match status" value="1"/>
</dbReference>
<name>A0A918S1P5_9GAMM</name>
<proteinExistence type="predicted"/>
<reference evidence="4" key="1">
    <citation type="journal article" date="2014" name="Int. J. Syst. Evol. Microbiol.">
        <title>Complete genome sequence of Corynebacterium casei LMG S-19264T (=DSM 44701T), isolated from a smear-ripened cheese.</title>
        <authorList>
            <consortium name="US DOE Joint Genome Institute (JGI-PGF)"/>
            <person name="Walter F."/>
            <person name="Albersmeier A."/>
            <person name="Kalinowski J."/>
            <person name="Ruckert C."/>
        </authorList>
    </citation>
    <scope>NUCLEOTIDE SEQUENCE</scope>
    <source>
        <strain evidence="4">KCTC 12711</strain>
    </source>
</reference>
<dbReference type="RefSeq" id="WP_189402675.1">
    <property type="nucleotide sequence ID" value="NZ_BMXA01000008.1"/>
</dbReference>
<reference evidence="4" key="2">
    <citation type="submission" date="2020-09" db="EMBL/GenBank/DDBJ databases">
        <authorList>
            <person name="Sun Q."/>
            <person name="Kim S."/>
        </authorList>
    </citation>
    <scope>NUCLEOTIDE SEQUENCE</scope>
    <source>
        <strain evidence="4">KCTC 12711</strain>
    </source>
</reference>
<keyword evidence="1 2" id="KW-0732">Signal</keyword>
<evidence type="ECO:0000256" key="1">
    <source>
        <dbReference type="ARBA" id="ARBA00022729"/>
    </source>
</evidence>
<dbReference type="EMBL" id="BMXA01000008">
    <property type="protein sequence ID" value="GHA19517.1"/>
    <property type="molecule type" value="Genomic_DNA"/>
</dbReference>
<dbReference type="Gene3D" id="2.40.160.20">
    <property type="match status" value="1"/>
</dbReference>
<protein>
    <recommendedName>
        <fullName evidence="3">Outer membrane protein beta-barrel domain-containing protein</fullName>
    </recommendedName>
</protein>
<feature type="chain" id="PRO_5038056351" description="Outer membrane protein beta-barrel domain-containing protein" evidence="2">
    <location>
        <begin position="20"/>
        <end position="203"/>
    </location>
</feature>
<evidence type="ECO:0000256" key="2">
    <source>
        <dbReference type="SAM" id="SignalP"/>
    </source>
</evidence>
<feature type="signal peptide" evidence="2">
    <location>
        <begin position="1"/>
        <end position="19"/>
    </location>
</feature>
<dbReference type="SUPFAM" id="SSF56925">
    <property type="entry name" value="OMPA-like"/>
    <property type="match status" value="1"/>
</dbReference>
<gene>
    <name evidence="4" type="ORF">GCM10008090_31500</name>
</gene>
<evidence type="ECO:0000313" key="4">
    <source>
        <dbReference type="EMBL" id="GHA19517.1"/>
    </source>
</evidence>
<keyword evidence="5" id="KW-1185">Reference proteome</keyword>
<dbReference type="InterPro" id="IPR027385">
    <property type="entry name" value="Beta-barrel_OMP"/>
</dbReference>
<evidence type="ECO:0000259" key="3">
    <source>
        <dbReference type="Pfam" id="PF13505"/>
    </source>
</evidence>
<dbReference type="AlphaFoldDB" id="A0A918S1P5"/>
<feature type="domain" description="Outer membrane protein beta-barrel" evidence="3">
    <location>
        <begin position="8"/>
        <end position="203"/>
    </location>
</feature>
<accession>A0A918S1P5</accession>
<dbReference type="Proteomes" id="UP000614811">
    <property type="component" value="Unassembled WGS sequence"/>
</dbReference>